<dbReference type="InterPro" id="IPR020602">
    <property type="entry name" value="GTP_CycHdrlase_I_dom"/>
</dbReference>
<gene>
    <name evidence="8" type="primary">g5899</name>
    <name evidence="8" type="ORF">VP750_LOCUS5050</name>
</gene>
<reference evidence="8 9" key="1">
    <citation type="submission" date="2024-06" db="EMBL/GenBank/DDBJ databases">
        <authorList>
            <person name="Kraege A."/>
            <person name="Thomma B."/>
        </authorList>
    </citation>
    <scope>NUCLEOTIDE SEQUENCE [LARGE SCALE GENOMIC DNA]</scope>
</reference>
<dbReference type="PROSITE" id="PS00860">
    <property type="entry name" value="GTP_CYCLOHYDROL_1_2"/>
    <property type="match status" value="1"/>
</dbReference>
<evidence type="ECO:0000256" key="2">
    <source>
        <dbReference type="ARBA" id="ARBA00008085"/>
    </source>
</evidence>
<feature type="domain" description="GTP cyclohydrolase I" evidence="7">
    <location>
        <begin position="275"/>
        <end position="458"/>
    </location>
</feature>
<name>A0ABP1FVD8_9CHLO</name>
<dbReference type="PANTHER" id="PTHR11109:SF7">
    <property type="entry name" value="GTP CYCLOHYDROLASE 1"/>
    <property type="match status" value="1"/>
</dbReference>
<evidence type="ECO:0000256" key="6">
    <source>
        <dbReference type="ARBA" id="ARBA00030854"/>
    </source>
</evidence>
<dbReference type="InterPro" id="IPR018234">
    <property type="entry name" value="GTP_CycHdrlase_I_CS"/>
</dbReference>
<dbReference type="InterPro" id="IPR043133">
    <property type="entry name" value="GTP-CH-I_C/QueF"/>
</dbReference>
<keyword evidence="5" id="KW-0378">Hydrolase</keyword>
<keyword evidence="9" id="KW-1185">Reference proteome</keyword>
<comment type="similarity">
    <text evidence="2">Belongs to the GTP cyclohydrolase I family.</text>
</comment>
<evidence type="ECO:0000256" key="4">
    <source>
        <dbReference type="ARBA" id="ARBA00017272"/>
    </source>
</evidence>
<dbReference type="Proteomes" id="UP001497392">
    <property type="component" value="Unassembled WGS sequence"/>
</dbReference>
<protein>
    <recommendedName>
        <fullName evidence="4">GTP cyclohydrolase 1</fullName>
        <ecNumber evidence="3">3.5.4.16</ecNumber>
    </recommendedName>
    <alternativeName>
        <fullName evidence="6">GTP cyclohydrolase I</fullName>
    </alternativeName>
</protein>
<proteinExistence type="inferred from homology"/>
<accession>A0ABP1FVD8</accession>
<dbReference type="SUPFAM" id="SSF55620">
    <property type="entry name" value="Tetrahydrobiopterin biosynthesis enzymes-like"/>
    <property type="match status" value="2"/>
</dbReference>
<dbReference type="EC" id="3.5.4.16" evidence="3"/>
<evidence type="ECO:0000256" key="1">
    <source>
        <dbReference type="ARBA" id="ARBA00005080"/>
    </source>
</evidence>
<dbReference type="Gene3D" id="1.10.286.10">
    <property type="match status" value="2"/>
</dbReference>
<comment type="pathway">
    <text evidence="1">Cofactor biosynthesis; 7,8-dihydroneopterin triphosphate biosynthesis; 7,8-dihydroneopterin triphosphate from GTP: step 1/1.</text>
</comment>
<dbReference type="InterPro" id="IPR043134">
    <property type="entry name" value="GTP-CH-I_N"/>
</dbReference>
<dbReference type="Pfam" id="PF01227">
    <property type="entry name" value="GTP_cyclohydroI"/>
    <property type="match status" value="2"/>
</dbReference>
<evidence type="ECO:0000259" key="7">
    <source>
        <dbReference type="Pfam" id="PF01227"/>
    </source>
</evidence>
<sequence length="469" mass="50688">MGGSAVSSGTDLSADVYEPGTDDLLETQAKLQVAVQTLIAGIGEDLQRDGLRDTPKRVAKAWLDASSGYRKTAKSVVGGALFHEPEIANTSGGLVIVRDIDFASTSETSLLPFYGRCHLGYLPSHGVVLGLSKVARLVAMLAKRLQTQERFTQELLNAFEAEVLPQGCAVVVEANQLESGQKAHIRVSSARSGCFLQPEVMEEFDTLLRFSGAAKHEAVRGLAGVTPTLGVSSAEKLLDDTRLRYSASSAVTNGLEECMEEAEHEQGTEVSAALEGAVLTILREIGEDPGREGLRGSAQRYVKFLLASTAGYKEPMLHQDGCMDTCSNYSRQSRRQASHAKGLHVHFMSHCEHHMLPFHGQVHIAYLPGYKHTVSSEEIKALVKTCSRRLQIQERLTQEIADGVDSLTGGTGALIACEASHMCMVARGVEKHASSTITTAARGAYLQHTALRADTLQHLMQYQDEIKSG</sequence>
<evidence type="ECO:0000313" key="9">
    <source>
        <dbReference type="Proteomes" id="UP001497392"/>
    </source>
</evidence>
<organism evidence="8 9">
    <name type="scientific">Coccomyxa viridis</name>
    <dbReference type="NCBI Taxonomy" id="1274662"/>
    <lineage>
        <taxon>Eukaryota</taxon>
        <taxon>Viridiplantae</taxon>
        <taxon>Chlorophyta</taxon>
        <taxon>core chlorophytes</taxon>
        <taxon>Trebouxiophyceae</taxon>
        <taxon>Trebouxiophyceae incertae sedis</taxon>
        <taxon>Coccomyxaceae</taxon>
        <taxon>Coccomyxa</taxon>
    </lineage>
</organism>
<dbReference type="Gene3D" id="3.30.1130.10">
    <property type="match status" value="2"/>
</dbReference>
<evidence type="ECO:0000256" key="3">
    <source>
        <dbReference type="ARBA" id="ARBA00012715"/>
    </source>
</evidence>
<dbReference type="PANTHER" id="PTHR11109">
    <property type="entry name" value="GTP CYCLOHYDROLASE I"/>
    <property type="match status" value="1"/>
</dbReference>
<dbReference type="EMBL" id="CAXHTA020000008">
    <property type="protein sequence ID" value="CAL5223391.1"/>
    <property type="molecule type" value="Genomic_DNA"/>
</dbReference>
<evidence type="ECO:0000313" key="8">
    <source>
        <dbReference type="EMBL" id="CAL5223391.1"/>
    </source>
</evidence>
<feature type="domain" description="GTP cyclohydrolase I" evidence="7">
    <location>
        <begin position="33"/>
        <end position="177"/>
    </location>
</feature>
<dbReference type="InterPro" id="IPR001474">
    <property type="entry name" value="GTP_CycHdrlase_I"/>
</dbReference>
<comment type="caution">
    <text evidence="8">The sequence shown here is derived from an EMBL/GenBank/DDBJ whole genome shotgun (WGS) entry which is preliminary data.</text>
</comment>
<evidence type="ECO:0000256" key="5">
    <source>
        <dbReference type="ARBA" id="ARBA00022801"/>
    </source>
</evidence>